<keyword evidence="1" id="KW-0862">Zinc</keyword>
<evidence type="ECO:0000256" key="2">
    <source>
        <dbReference type="SAM" id="MobiDB-lite"/>
    </source>
</evidence>
<sequence>MAAEGWWELKCHSGVDGKSKTRESHGNKEVFSCRGILLAVQWFWDRGHKDITVFVPSWRKEQPRPDVLITDQYILRDLEKKKILVFTPSRRVGGKRVVCYDDRFIVKLAHESDGIVVSNDTYRDLQNERPEWKKFIEERLLMYSFVNDKFMPPDDPLGRHGPSLDNFLRKKPVVPEHKKQQCPYGRKCTYGIKCKFYHPERINQPQRSLADELRANARLSPTRSTSTKEDKKGKRGSQAELLCSVPTESDKTSLQKVSAERKNLAHKAKPSDILLQAKGCVSGSVPPNNGNHRSSDRYQQPHMDSLSYISQEHLDSGIGSLESQLSDMWPHRYTSHCDHSHTEQVPVCTCGRQRPIYPHSPSLEQNGLVSYKHGSHKSSSSGASFLHYSPEVSHSGAPHSFSGYGVPVHPGSAGQFSLPGEFSAPAPHSREFWSEPYPLPQVRSPGAHDPRVVQRAPGPAYGDSGPWADPEQFAEERASVHVKLCGIFHPHLVDAVMSRFPQLLDPQRLAAEILTYKAQNPGM</sequence>
<keyword evidence="1" id="KW-0863">Zinc-finger</keyword>
<dbReference type="PANTHER" id="PTHR12876:SF10">
    <property type="entry name" value="ENDORIBONUCLEASE ZC3H12A"/>
    <property type="match status" value="1"/>
</dbReference>
<accession>A0ABQ9DF51</accession>
<keyword evidence="1" id="KW-0479">Metal-binding</keyword>
<feature type="region of interest" description="Disordered" evidence="2">
    <location>
        <begin position="214"/>
        <end position="254"/>
    </location>
</feature>
<comment type="caution">
    <text evidence="4">The sequence shown here is derived from an EMBL/GenBank/DDBJ whole genome shotgun (WGS) entry which is preliminary data.</text>
</comment>
<dbReference type="EMBL" id="WHWB01033774">
    <property type="protein sequence ID" value="KAJ7417254.1"/>
    <property type="molecule type" value="Genomic_DNA"/>
</dbReference>
<dbReference type="PROSITE" id="PS50103">
    <property type="entry name" value="ZF_C3H1"/>
    <property type="match status" value="1"/>
</dbReference>
<dbReference type="Proteomes" id="UP001145742">
    <property type="component" value="Unassembled WGS sequence"/>
</dbReference>
<feature type="zinc finger region" description="C3H1-type" evidence="1">
    <location>
        <begin position="168"/>
        <end position="201"/>
    </location>
</feature>
<evidence type="ECO:0000259" key="3">
    <source>
        <dbReference type="PROSITE" id="PS50103"/>
    </source>
</evidence>
<dbReference type="InterPro" id="IPR051101">
    <property type="entry name" value="ZC3H12/N4BP1_RNase_Reg"/>
</dbReference>
<dbReference type="InterPro" id="IPR000571">
    <property type="entry name" value="Znf_CCCH"/>
</dbReference>
<gene>
    <name evidence="4" type="primary">ZC3H12A</name>
    <name evidence="4" type="ORF">WISP_65631</name>
</gene>
<name>A0ABQ9DF51_9PASS</name>
<evidence type="ECO:0000313" key="5">
    <source>
        <dbReference type="Proteomes" id="UP001145742"/>
    </source>
</evidence>
<evidence type="ECO:0000313" key="4">
    <source>
        <dbReference type="EMBL" id="KAJ7417254.1"/>
    </source>
</evidence>
<dbReference type="InterPro" id="IPR021869">
    <property type="entry name" value="RNase_Zc3h12_NYN"/>
</dbReference>
<organism evidence="4 5">
    <name type="scientific">Willisornis vidua</name>
    <name type="common">Xingu scale-backed antbird</name>
    <dbReference type="NCBI Taxonomy" id="1566151"/>
    <lineage>
        <taxon>Eukaryota</taxon>
        <taxon>Metazoa</taxon>
        <taxon>Chordata</taxon>
        <taxon>Craniata</taxon>
        <taxon>Vertebrata</taxon>
        <taxon>Euteleostomi</taxon>
        <taxon>Archelosauria</taxon>
        <taxon>Archosauria</taxon>
        <taxon>Dinosauria</taxon>
        <taxon>Saurischia</taxon>
        <taxon>Theropoda</taxon>
        <taxon>Coelurosauria</taxon>
        <taxon>Aves</taxon>
        <taxon>Neognathae</taxon>
        <taxon>Neoaves</taxon>
        <taxon>Telluraves</taxon>
        <taxon>Australaves</taxon>
        <taxon>Passeriformes</taxon>
        <taxon>Thamnophilidae</taxon>
        <taxon>Willisornis</taxon>
    </lineage>
</organism>
<dbReference type="Pfam" id="PF11977">
    <property type="entry name" value="RNase_Zc3h12a"/>
    <property type="match status" value="1"/>
</dbReference>
<evidence type="ECO:0000256" key="1">
    <source>
        <dbReference type="PROSITE-ProRule" id="PRU00723"/>
    </source>
</evidence>
<dbReference type="CDD" id="cd18729">
    <property type="entry name" value="PIN_Zc3h12-like"/>
    <property type="match status" value="1"/>
</dbReference>
<feature type="domain" description="C3H1-type" evidence="3">
    <location>
        <begin position="168"/>
        <end position="201"/>
    </location>
</feature>
<dbReference type="Pfam" id="PF18561">
    <property type="entry name" value="Regnase_1_C"/>
    <property type="match status" value="1"/>
</dbReference>
<dbReference type="PANTHER" id="PTHR12876">
    <property type="entry name" value="N4BP1-RELATED"/>
    <property type="match status" value="1"/>
</dbReference>
<proteinExistence type="predicted"/>
<dbReference type="InterPro" id="IPR040757">
    <property type="entry name" value="Regnase_1/ZC3H12_C"/>
</dbReference>
<dbReference type="Gene3D" id="3.40.50.11980">
    <property type="match status" value="1"/>
</dbReference>
<keyword evidence="5" id="KW-1185">Reference proteome</keyword>
<protein>
    <submittedName>
        <fullName evidence="4">Bifunctional endoribonuclease and deubiquitinase ZC3H12A</fullName>
    </submittedName>
</protein>
<reference evidence="4" key="1">
    <citation type="submission" date="2019-10" db="EMBL/GenBank/DDBJ databases">
        <authorList>
            <person name="Soares A.E.R."/>
            <person name="Aleixo A."/>
            <person name="Schneider P."/>
            <person name="Miyaki C.Y."/>
            <person name="Schneider M.P."/>
            <person name="Mello C."/>
            <person name="Vasconcelos A.T.R."/>
        </authorList>
    </citation>
    <scope>NUCLEOTIDE SEQUENCE</scope>
    <source>
        <tissue evidence="4">Muscle</tissue>
    </source>
</reference>